<sequence>MLNVNLNILKFLESINNFCLSLAHIGLEVRSQYSVISHQCQLFSPFSPQKRRLISRDNYAHRHEWENYDRVLGEGSLGQFDLIILVDILTAVNGR</sequence>
<dbReference type="BioCyc" id="MAER449447:MAE_RS28955-MONOMER"/>
<gene>
    <name evidence="1" type="ordered locus">MAE_19580</name>
</gene>
<evidence type="ECO:0000313" key="2">
    <source>
        <dbReference type="Proteomes" id="UP000001510"/>
    </source>
</evidence>
<proteinExistence type="predicted"/>
<dbReference type="EnsemblBacteria" id="BAG01780">
    <property type="protein sequence ID" value="BAG01780"/>
    <property type="gene ID" value="MAE_19580"/>
</dbReference>
<keyword evidence="2" id="KW-1185">Reference proteome</keyword>
<dbReference type="HOGENOM" id="CLU_2369682_0_0_3"/>
<dbReference type="KEGG" id="mar:MAE_19580"/>
<name>B0JXF3_MICAN</name>
<evidence type="ECO:0000313" key="1">
    <source>
        <dbReference type="EMBL" id="BAG01780.1"/>
    </source>
</evidence>
<accession>B0JXF3</accession>
<dbReference type="STRING" id="449447.MAE_19580"/>
<dbReference type="RefSeq" id="WP_012265222.1">
    <property type="nucleotide sequence ID" value="NC_010296.1"/>
</dbReference>
<dbReference type="Proteomes" id="UP000001510">
    <property type="component" value="Chromosome"/>
</dbReference>
<organism evidence="1 2">
    <name type="scientific">Microcystis aeruginosa (strain NIES-843 / IAM M-2473)</name>
    <dbReference type="NCBI Taxonomy" id="449447"/>
    <lineage>
        <taxon>Bacteria</taxon>
        <taxon>Bacillati</taxon>
        <taxon>Cyanobacteriota</taxon>
        <taxon>Cyanophyceae</taxon>
        <taxon>Oscillatoriophycideae</taxon>
        <taxon>Chroococcales</taxon>
        <taxon>Microcystaceae</taxon>
        <taxon>Microcystis</taxon>
    </lineage>
</organism>
<protein>
    <submittedName>
        <fullName evidence="1">Uncharacterized protein</fullName>
    </submittedName>
</protein>
<reference evidence="1 2" key="1">
    <citation type="journal article" date="2007" name="DNA Res.">
        <title>Complete genomic structure of the bloom-forming toxic cyanobacterium Microcystis aeruginosa NIES-843.</title>
        <authorList>
            <person name="Kaneko T."/>
            <person name="Nakajima N."/>
            <person name="Okamoto S."/>
            <person name="Suzuki I."/>
            <person name="Tanabe Y."/>
            <person name="Tamaoki M."/>
            <person name="Nakamura Y."/>
            <person name="Kasai F."/>
            <person name="Watanabe A."/>
            <person name="Kawashima K."/>
            <person name="Kishida Y."/>
            <person name="Ono A."/>
            <person name="Shimizu Y."/>
            <person name="Takahashi C."/>
            <person name="Minami C."/>
            <person name="Fujishiro T."/>
            <person name="Kohara M."/>
            <person name="Katoh M."/>
            <person name="Nakazaki N."/>
            <person name="Nakayama S."/>
            <person name="Yamada M."/>
            <person name="Tabata S."/>
            <person name="Watanabe M.M."/>
        </authorList>
    </citation>
    <scope>NUCLEOTIDE SEQUENCE [LARGE SCALE GENOMIC DNA]</scope>
    <source>
        <strain evidence="2">NIES-843 / IAM M-247</strain>
    </source>
</reference>
<dbReference type="PaxDb" id="449447-MAE_19580"/>
<dbReference type="EMBL" id="AP009552">
    <property type="protein sequence ID" value="BAG01780.1"/>
    <property type="molecule type" value="Genomic_DNA"/>
</dbReference>
<dbReference type="AlphaFoldDB" id="B0JXF3"/>